<comment type="catalytic activity">
    <reaction evidence="8">
        <text>L-seryl-[protein] + ATP = O-phospho-L-seryl-[protein] + ADP + H(+)</text>
        <dbReference type="Rhea" id="RHEA:17989"/>
        <dbReference type="Rhea" id="RHEA-COMP:9863"/>
        <dbReference type="Rhea" id="RHEA-COMP:11604"/>
        <dbReference type="ChEBI" id="CHEBI:15378"/>
        <dbReference type="ChEBI" id="CHEBI:29999"/>
        <dbReference type="ChEBI" id="CHEBI:30616"/>
        <dbReference type="ChEBI" id="CHEBI:83421"/>
        <dbReference type="ChEBI" id="CHEBI:456216"/>
        <dbReference type="EC" id="2.7.11.1"/>
    </reaction>
</comment>
<evidence type="ECO:0000256" key="9">
    <source>
        <dbReference type="SAM" id="MobiDB-lite"/>
    </source>
</evidence>
<dbReference type="SUPFAM" id="SSF56112">
    <property type="entry name" value="Protein kinase-like (PK-like)"/>
    <property type="match status" value="1"/>
</dbReference>
<evidence type="ECO:0000256" key="6">
    <source>
        <dbReference type="ARBA" id="ARBA00022840"/>
    </source>
</evidence>
<protein>
    <recommendedName>
        <fullName evidence="10">Protein kinase domain-containing protein</fullName>
    </recommendedName>
</protein>
<evidence type="ECO:0000256" key="2">
    <source>
        <dbReference type="ARBA" id="ARBA00022527"/>
    </source>
</evidence>
<dbReference type="InterPro" id="IPR011009">
    <property type="entry name" value="Kinase-like_dom_sf"/>
</dbReference>
<feature type="compositionally biased region" description="Basic and acidic residues" evidence="9">
    <location>
        <begin position="1"/>
        <end position="11"/>
    </location>
</feature>
<evidence type="ECO:0000259" key="10">
    <source>
        <dbReference type="PROSITE" id="PS50011"/>
    </source>
</evidence>
<evidence type="ECO:0000256" key="3">
    <source>
        <dbReference type="ARBA" id="ARBA00022679"/>
    </source>
</evidence>
<sequence length="291" mass="31692">MPSADTDHFDRSGTNGPKMQDPLIRFEMVERLGYGSSGSSVSKARDRFDDMKTVAIKKIPLSTLAYAFGDRSSNATQFDVDYFVGCLADHNRGSDYDGNDDSTNLINVNTESSFTALMNENDIIMQTGMQAGTRVPSTMIAKQARNGDRIVKCLGCYQTDSELWLSLEYCGGGSVADLIRLSEGPLTESEIGWIMSQVLLGLAFLHSKDHIHGDIKASNILLTLDGHVKLGGTGSVMSHKEGAGERRRRRRSLTMTELPASWLAPESNSSSPMTPNSPEVDSRMAHSISSS</sequence>
<feature type="region of interest" description="Disordered" evidence="9">
    <location>
        <begin position="1"/>
        <end position="22"/>
    </location>
</feature>
<dbReference type="GO" id="GO:0005524">
    <property type="term" value="F:ATP binding"/>
    <property type="evidence" value="ECO:0007669"/>
    <property type="project" value="UniProtKB-KW"/>
</dbReference>
<evidence type="ECO:0000256" key="8">
    <source>
        <dbReference type="ARBA" id="ARBA00048679"/>
    </source>
</evidence>
<dbReference type="AlphaFoldDB" id="A0A9P6ILZ1"/>
<keyword evidence="2" id="KW-0723">Serine/threonine-protein kinase</keyword>
<name>A0A9P6ILZ1_9FUNG</name>
<keyword evidence="12" id="KW-1185">Reference proteome</keyword>
<dbReference type="SMART" id="SM00220">
    <property type="entry name" value="S_TKc"/>
    <property type="match status" value="1"/>
</dbReference>
<evidence type="ECO:0000256" key="7">
    <source>
        <dbReference type="ARBA" id="ARBA00047899"/>
    </source>
</evidence>
<comment type="catalytic activity">
    <reaction evidence="7">
        <text>L-threonyl-[protein] + ATP = O-phospho-L-threonyl-[protein] + ADP + H(+)</text>
        <dbReference type="Rhea" id="RHEA:46608"/>
        <dbReference type="Rhea" id="RHEA-COMP:11060"/>
        <dbReference type="Rhea" id="RHEA-COMP:11605"/>
        <dbReference type="ChEBI" id="CHEBI:15378"/>
        <dbReference type="ChEBI" id="CHEBI:30013"/>
        <dbReference type="ChEBI" id="CHEBI:30616"/>
        <dbReference type="ChEBI" id="CHEBI:61977"/>
        <dbReference type="ChEBI" id="CHEBI:456216"/>
        <dbReference type="EC" id="2.7.11.1"/>
    </reaction>
</comment>
<keyword evidence="5" id="KW-0418">Kinase</keyword>
<dbReference type="PANTHER" id="PTHR48012:SF10">
    <property type="entry name" value="FI20177P1"/>
    <property type="match status" value="1"/>
</dbReference>
<keyword evidence="3" id="KW-0808">Transferase</keyword>
<accession>A0A9P6ILZ1</accession>
<comment type="similarity">
    <text evidence="1">Belongs to the protein kinase superfamily. STE Ser/Thr protein kinase family. STE20 subfamily.</text>
</comment>
<organism evidence="11 12">
    <name type="scientific">Modicella reniformis</name>
    <dbReference type="NCBI Taxonomy" id="1440133"/>
    <lineage>
        <taxon>Eukaryota</taxon>
        <taxon>Fungi</taxon>
        <taxon>Fungi incertae sedis</taxon>
        <taxon>Mucoromycota</taxon>
        <taxon>Mortierellomycotina</taxon>
        <taxon>Mortierellomycetes</taxon>
        <taxon>Mortierellales</taxon>
        <taxon>Mortierellaceae</taxon>
        <taxon>Modicella</taxon>
    </lineage>
</organism>
<feature type="non-terminal residue" evidence="11">
    <location>
        <position position="291"/>
    </location>
</feature>
<dbReference type="OrthoDB" id="4062651at2759"/>
<proteinExistence type="inferred from homology"/>
<dbReference type="PROSITE" id="PS50011">
    <property type="entry name" value="PROTEIN_KINASE_DOM"/>
    <property type="match status" value="1"/>
</dbReference>
<evidence type="ECO:0000313" key="11">
    <source>
        <dbReference type="EMBL" id="KAF9924292.1"/>
    </source>
</evidence>
<comment type="caution">
    <text evidence="11">The sequence shown here is derived from an EMBL/GenBank/DDBJ whole genome shotgun (WGS) entry which is preliminary data.</text>
</comment>
<feature type="region of interest" description="Disordered" evidence="9">
    <location>
        <begin position="233"/>
        <end position="291"/>
    </location>
</feature>
<dbReference type="GO" id="GO:0005737">
    <property type="term" value="C:cytoplasm"/>
    <property type="evidence" value="ECO:0007669"/>
    <property type="project" value="TreeGrafter"/>
</dbReference>
<dbReference type="InterPro" id="IPR000719">
    <property type="entry name" value="Prot_kinase_dom"/>
</dbReference>
<keyword evidence="6" id="KW-0067">ATP-binding</keyword>
<dbReference type="Gene3D" id="1.10.510.10">
    <property type="entry name" value="Transferase(Phosphotransferase) domain 1"/>
    <property type="match status" value="1"/>
</dbReference>
<dbReference type="Pfam" id="PF00069">
    <property type="entry name" value="Pkinase"/>
    <property type="match status" value="1"/>
</dbReference>
<reference evidence="11" key="1">
    <citation type="journal article" date="2020" name="Fungal Divers.">
        <title>Resolving the Mortierellaceae phylogeny through synthesis of multi-gene phylogenetics and phylogenomics.</title>
        <authorList>
            <person name="Vandepol N."/>
            <person name="Liber J."/>
            <person name="Desiro A."/>
            <person name="Na H."/>
            <person name="Kennedy M."/>
            <person name="Barry K."/>
            <person name="Grigoriev I.V."/>
            <person name="Miller A.N."/>
            <person name="O'Donnell K."/>
            <person name="Stajich J.E."/>
            <person name="Bonito G."/>
        </authorList>
    </citation>
    <scope>NUCLEOTIDE SEQUENCE</scope>
    <source>
        <strain evidence="11">MES-2147</strain>
    </source>
</reference>
<dbReference type="GO" id="GO:0004674">
    <property type="term" value="F:protein serine/threonine kinase activity"/>
    <property type="evidence" value="ECO:0007669"/>
    <property type="project" value="UniProtKB-KW"/>
</dbReference>
<keyword evidence="4" id="KW-0547">Nucleotide-binding</keyword>
<evidence type="ECO:0000313" key="12">
    <source>
        <dbReference type="Proteomes" id="UP000749646"/>
    </source>
</evidence>
<gene>
    <name evidence="11" type="ORF">BGZ65_008426</name>
</gene>
<dbReference type="EMBL" id="JAAAHW010010610">
    <property type="protein sequence ID" value="KAF9924292.1"/>
    <property type="molecule type" value="Genomic_DNA"/>
</dbReference>
<feature type="domain" description="Protein kinase" evidence="10">
    <location>
        <begin position="26"/>
        <end position="291"/>
    </location>
</feature>
<dbReference type="PANTHER" id="PTHR48012">
    <property type="entry name" value="STERILE20-LIKE KINASE, ISOFORM B-RELATED"/>
    <property type="match status" value="1"/>
</dbReference>
<evidence type="ECO:0000256" key="5">
    <source>
        <dbReference type="ARBA" id="ARBA00022777"/>
    </source>
</evidence>
<dbReference type="InterPro" id="IPR050629">
    <property type="entry name" value="STE20/SPS1-PAK"/>
</dbReference>
<dbReference type="Proteomes" id="UP000749646">
    <property type="component" value="Unassembled WGS sequence"/>
</dbReference>
<evidence type="ECO:0000256" key="4">
    <source>
        <dbReference type="ARBA" id="ARBA00022741"/>
    </source>
</evidence>
<feature type="compositionally biased region" description="Low complexity" evidence="9">
    <location>
        <begin position="265"/>
        <end position="279"/>
    </location>
</feature>
<evidence type="ECO:0000256" key="1">
    <source>
        <dbReference type="ARBA" id="ARBA00008874"/>
    </source>
</evidence>